<evidence type="ECO:0000256" key="3">
    <source>
        <dbReference type="ARBA" id="ARBA00023015"/>
    </source>
</evidence>
<dbReference type="SMART" id="SM01134">
    <property type="entry name" value="DeoRC"/>
    <property type="match status" value="1"/>
</dbReference>
<dbReference type="PRINTS" id="PR00037">
    <property type="entry name" value="HTHLACR"/>
</dbReference>
<gene>
    <name evidence="8" type="ORF">SAMN04488579_11262</name>
</gene>
<dbReference type="Gene3D" id="1.10.10.10">
    <property type="entry name" value="Winged helix-like DNA-binding domain superfamily/Winged helix DNA-binding domain"/>
    <property type="match status" value="1"/>
</dbReference>
<dbReference type="PANTHER" id="PTHR30363:SF4">
    <property type="entry name" value="GLYCEROL-3-PHOSPHATE REGULON REPRESSOR"/>
    <property type="match status" value="1"/>
</dbReference>
<dbReference type="Pfam" id="PF00455">
    <property type="entry name" value="DeoRC"/>
    <property type="match status" value="1"/>
</dbReference>
<dbReference type="InterPro" id="IPR014036">
    <property type="entry name" value="DeoR-like_C"/>
</dbReference>
<keyword evidence="9" id="KW-1185">Reference proteome</keyword>
<protein>
    <recommendedName>
        <fullName evidence="1">Lactose phosphotransferase system repressor</fullName>
    </recommendedName>
</protein>
<evidence type="ECO:0000313" key="8">
    <source>
        <dbReference type="EMBL" id="SDX97292.1"/>
    </source>
</evidence>
<keyword evidence="4 8" id="KW-0238">DNA-binding</keyword>
<comment type="function">
    <text evidence="6">Repressor of the lactose catabolism operon. Galactose-6-phosphate is the inducer.</text>
</comment>
<dbReference type="InterPro" id="IPR001034">
    <property type="entry name" value="DeoR_HTH"/>
</dbReference>
<dbReference type="InterPro" id="IPR036390">
    <property type="entry name" value="WH_DNA-bd_sf"/>
</dbReference>
<dbReference type="GO" id="GO:0003677">
    <property type="term" value="F:DNA binding"/>
    <property type="evidence" value="ECO:0007669"/>
    <property type="project" value="UniProtKB-KW"/>
</dbReference>
<feature type="domain" description="HTH deoR-type" evidence="7">
    <location>
        <begin position="1"/>
        <end position="56"/>
    </location>
</feature>
<dbReference type="OrthoDB" id="9797223at2"/>
<dbReference type="SUPFAM" id="SSF46785">
    <property type="entry name" value="Winged helix' DNA-binding domain"/>
    <property type="match status" value="1"/>
</dbReference>
<evidence type="ECO:0000256" key="2">
    <source>
        <dbReference type="ARBA" id="ARBA00022491"/>
    </source>
</evidence>
<evidence type="ECO:0000313" key="9">
    <source>
        <dbReference type="Proteomes" id="UP000199652"/>
    </source>
</evidence>
<evidence type="ECO:0000259" key="7">
    <source>
        <dbReference type="PROSITE" id="PS51000"/>
    </source>
</evidence>
<dbReference type="PANTHER" id="PTHR30363">
    <property type="entry name" value="HTH-TYPE TRANSCRIPTIONAL REGULATOR SRLR-RELATED"/>
    <property type="match status" value="1"/>
</dbReference>
<name>A0A1H3G1P9_EUBBA</name>
<dbReference type="Pfam" id="PF08220">
    <property type="entry name" value="HTH_DeoR"/>
    <property type="match status" value="1"/>
</dbReference>
<dbReference type="SUPFAM" id="SSF100950">
    <property type="entry name" value="NagB/RpiA/CoA transferase-like"/>
    <property type="match status" value="1"/>
</dbReference>
<reference evidence="9" key="1">
    <citation type="submission" date="2016-10" db="EMBL/GenBank/DDBJ databases">
        <authorList>
            <person name="Varghese N."/>
            <person name="Submissions S."/>
        </authorList>
    </citation>
    <scope>NUCLEOTIDE SEQUENCE [LARGE SCALE GENOMIC DNA]</scope>
    <source>
        <strain evidence="9">VPI 5359</strain>
    </source>
</reference>
<dbReference type="Gene3D" id="3.40.50.1360">
    <property type="match status" value="1"/>
</dbReference>
<dbReference type="InterPro" id="IPR037171">
    <property type="entry name" value="NagB/RpiA_transferase-like"/>
</dbReference>
<evidence type="ECO:0000256" key="1">
    <source>
        <dbReference type="ARBA" id="ARBA00021390"/>
    </source>
</evidence>
<sequence length="248" mass="27745">MKKRHTEIIEIVSQRKKIEVNELAELLSATTATIRKDLSFLSEKGILRRERGFALLQNSDDINYRMAFNFEKKRKIARYAAQLVHENETILLESGSTCALFAEAVVAAQKNVTFITNSAYIANFIQKDSDTTVILLGGTFQKHTQAIVGPMTKQCVQGFQVDKIFVGIDGFSTDTGFMGDDLDRADTIRAMAESANHLFVLAESGKFSKSSPVPYFQLEEVYQLITDADLKPETKEYLESKGIIISIV</sequence>
<dbReference type="AlphaFoldDB" id="A0A1H3G1P9"/>
<dbReference type="InterPro" id="IPR018356">
    <property type="entry name" value="Tscrpt_reg_HTH_DeoR_CS"/>
</dbReference>
<dbReference type="Proteomes" id="UP000199652">
    <property type="component" value="Unassembled WGS sequence"/>
</dbReference>
<keyword evidence="2" id="KW-0678">Repressor</keyword>
<dbReference type="InterPro" id="IPR036388">
    <property type="entry name" value="WH-like_DNA-bd_sf"/>
</dbReference>
<keyword evidence="3" id="KW-0805">Transcription regulation</keyword>
<dbReference type="PROSITE" id="PS51000">
    <property type="entry name" value="HTH_DEOR_2"/>
    <property type="match status" value="1"/>
</dbReference>
<organism evidence="8 9">
    <name type="scientific">Eubacterium barkeri</name>
    <name type="common">Clostridium barkeri</name>
    <dbReference type="NCBI Taxonomy" id="1528"/>
    <lineage>
        <taxon>Bacteria</taxon>
        <taxon>Bacillati</taxon>
        <taxon>Bacillota</taxon>
        <taxon>Clostridia</taxon>
        <taxon>Eubacteriales</taxon>
        <taxon>Eubacteriaceae</taxon>
        <taxon>Eubacterium</taxon>
    </lineage>
</organism>
<dbReference type="RefSeq" id="WP_090245418.1">
    <property type="nucleotide sequence ID" value="NZ_FNOU01000012.1"/>
</dbReference>
<accession>A0A1H3G1P9</accession>
<dbReference type="STRING" id="1528.SAMN04488579_11262"/>
<evidence type="ECO:0000256" key="4">
    <source>
        <dbReference type="ARBA" id="ARBA00023125"/>
    </source>
</evidence>
<dbReference type="InterPro" id="IPR050313">
    <property type="entry name" value="Carb_Metab_HTH_regulators"/>
</dbReference>
<dbReference type="SMART" id="SM00420">
    <property type="entry name" value="HTH_DEOR"/>
    <property type="match status" value="1"/>
</dbReference>
<keyword evidence="5" id="KW-0804">Transcription</keyword>
<dbReference type="EMBL" id="FNOU01000012">
    <property type="protein sequence ID" value="SDX97292.1"/>
    <property type="molecule type" value="Genomic_DNA"/>
</dbReference>
<dbReference type="GO" id="GO:0003700">
    <property type="term" value="F:DNA-binding transcription factor activity"/>
    <property type="evidence" value="ECO:0007669"/>
    <property type="project" value="InterPro"/>
</dbReference>
<proteinExistence type="predicted"/>
<evidence type="ECO:0000256" key="5">
    <source>
        <dbReference type="ARBA" id="ARBA00023163"/>
    </source>
</evidence>
<evidence type="ECO:0000256" key="6">
    <source>
        <dbReference type="ARBA" id="ARBA00024937"/>
    </source>
</evidence>
<dbReference type="PROSITE" id="PS00894">
    <property type="entry name" value="HTH_DEOR_1"/>
    <property type="match status" value="1"/>
</dbReference>